<dbReference type="PANTHER" id="PTHR28133">
    <property type="entry name" value="REQUIRED FOR RESPIRATORY GROWTH PROTEIN 7, MITOCHONDRIAL"/>
    <property type="match status" value="1"/>
</dbReference>
<proteinExistence type="predicted"/>
<keyword evidence="5" id="KW-1185">Reference proteome</keyword>
<dbReference type="RefSeq" id="XP_009552148.1">
    <property type="nucleotide sequence ID" value="XM_009553853.1"/>
</dbReference>
<dbReference type="EMBL" id="KI925465">
    <property type="protein sequence ID" value="ETW75910.1"/>
    <property type="molecule type" value="Genomic_DNA"/>
</dbReference>
<evidence type="ECO:0008006" key="6">
    <source>
        <dbReference type="Google" id="ProtNLM"/>
    </source>
</evidence>
<dbReference type="InParanoid" id="W4JS34"/>
<evidence type="ECO:0000256" key="1">
    <source>
        <dbReference type="ARBA" id="ARBA00004173"/>
    </source>
</evidence>
<dbReference type="InterPro" id="IPR018828">
    <property type="entry name" value="RRG7"/>
</dbReference>
<reference evidence="4 5" key="1">
    <citation type="journal article" date="2012" name="New Phytol.">
        <title>Insight into trade-off between wood decay and parasitism from the genome of a fungal forest pathogen.</title>
        <authorList>
            <person name="Olson A."/>
            <person name="Aerts A."/>
            <person name="Asiegbu F."/>
            <person name="Belbahri L."/>
            <person name="Bouzid O."/>
            <person name="Broberg A."/>
            <person name="Canback B."/>
            <person name="Coutinho P.M."/>
            <person name="Cullen D."/>
            <person name="Dalman K."/>
            <person name="Deflorio G."/>
            <person name="van Diepen L.T."/>
            <person name="Dunand C."/>
            <person name="Duplessis S."/>
            <person name="Durling M."/>
            <person name="Gonthier P."/>
            <person name="Grimwood J."/>
            <person name="Fossdal C.G."/>
            <person name="Hansson D."/>
            <person name="Henrissat B."/>
            <person name="Hietala A."/>
            <person name="Himmelstrand K."/>
            <person name="Hoffmeister D."/>
            <person name="Hogberg N."/>
            <person name="James T.Y."/>
            <person name="Karlsson M."/>
            <person name="Kohler A."/>
            <person name="Kues U."/>
            <person name="Lee Y.H."/>
            <person name="Lin Y.C."/>
            <person name="Lind M."/>
            <person name="Lindquist E."/>
            <person name="Lombard V."/>
            <person name="Lucas S."/>
            <person name="Lunden K."/>
            <person name="Morin E."/>
            <person name="Murat C."/>
            <person name="Park J."/>
            <person name="Raffaello T."/>
            <person name="Rouze P."/>
            <person name="Salamov A."/>
            <person name="Schmutz J."/>
            <person name="Solheim H."/>
            <person name="Stahlberg J."/>
            <person name="Velez H."/>
            <person name="de Vries R.P."/>
            <person name="Wiebenga A."/>
            <person name="Woodward S."/>
            <person name="Yakovlev I."/>
            <person name="Garbelotto M."/>
            <person name="Martin F."/>
            <person name="Grigoriev I.V."/>
            <person name="Stenlid J."/>
        </authorList>
    </citation>
    <scope>NUCLEOTIDE SEQUENCE [LARGE SCALE GENOMIC DNA]</scope>
    <source>
        <strain evidence="4 5">TC 32-1</strain>
    </source>
</reference>
<feature type="region of interest" description="Disordered" evidence="3">
    <location>
        <begin position="184"/>
        <end position="217"/>
    </location>
</feature>
<keyword evidence="2" id="KW-0496">Mitochondrion</keyword>
<dbReference type="KEGG" id="hir:HETIRDRAFT_329363"/>
<dbReference type="Pfam" id="PF10356">
    <property type="entry name" value="RRG7"/>
    <property type="match status" value="1"/>
</dbReference>
<dbReference type="HOGENOM" id="CLU_074378_1_0_1"/>
<dbReference type="AlphaFoldDB" id="W4JS34"/>
<dbReference type="Proteomes" id="UP000030671">
    <property type="component" value="Unassembled WGS sequence"/>
</dbReference>
<dbReference type="GeneID" id="20671487"/>
<feature type="compositionally biased region" description="Basic and acidic residues" evidence="3">
    <location>
        <begin position="192"/>
        <end position="204"/>
    </location>
</feature>
<organism evidence="4 5">
    <name type="scientific">Heterobasidion irregulare (strain TC 32-1)</name>
    <dbReference type="NCBI Taxonomy" id="747525"/>
    <lineage>
        <taxon>Eukaryota</taxon>
        <taxon>Fungi</taxon>
        <taxon>Dikarya</taxon>
        <taxon>Basidiomycota</taxon>
        <taxon>Agaricomycotina</taxon>
        <taxon>Agaricomycetes</taxon>
        <taxon>Russulales</taxon>
        <taxon>Bondarzewiaceae</taxon>
        <taxon>Heterobasidion</taxon>
        <taxon>Heterobasidion annosum species complex</taxon>
    </lineage>
</organism>
<dbReference type="OrthoDB" id="20734at2759"/>
<evidence type="ECO:0000313" key="5">
    <source>
        <dbReference type="Proteomes" id="UP000030671"/>
    </source>
</evidence>
<accession>W4JS34</accession>
<comment type="subcellular location">
    <subcellularLocation>
        <location evidence="1">Mitochondrion</location>
    </subcellularLocation>
</comment>
<dbReference type="GO" id="GO:0005739">
    <property type="term" value="C:mitochondrion"/>
    <property type="evidence" value="ECO:0007669"/>
    <property type="project" value="UniProtKB-SubCell"/>
</dbReference>
<name>W4JS34_HETIT</name>
<evidence type="ECO:0000256" key="2">
    <source>
        <dbReference type="ARBA" id="ARBA00023128"/>
    </source>
</evidence>
<dbReference type="eggNOG" id="ENOG502S6ZS">
    <property type="taxonomic scope" value="Eukaryota"/>
</dbReference>
<evidence type="ECO:0000313" key="4">
    <source>
        <dbReference type="EMBL" id="ETW75910.1"/>
    </source>
</evidence>
<evidence type="ECO:0000256" key="3">
    <source>
        <dbReference type="SAM" id="MobiDB-lite"/>
    </source>
</evidence>
<dbReference type="PANTHER" id="PTHR28133:SF1">
    <property type="entry name" value="REQUIRED FOR RESPIRATORY GROWTH PROTEIN 7, MITOCHONDRIAL"/>
    <property type="match status" value="1"/>
</dbReference>
<sequence length="283" mass="30890">MHPTCIRYYVSTHLSAVARGTAFENRSLRILQDNLSMSLTRVGGKSDGGVDLVGWWWVPRLGQRDDNGRSAAVSDSAGTGRTPCVRSGRRRIRILAQCKAESRKMGPGYIRELEGVVYKFLAESTRAQGPRPTAVPAVAAAKEAPRPREEPLTPVVALLISQSPFTRASLLAAQSSTVPLYLFHLPSPDPPRSPRERSPRDTDSVPHVSSGTPPMSEGAIGTAFWNAALASTRGILGGEMELRWERTLPEPNAGLFGLGRGRPALWWRGQRLANWVPQHSSIQ</sequence>
<protein>
    <recommendedName>
        <fullName evidence="6">Restriction endonuclease type IV Mrr domain-containing protein</fullName>
    </recommendedName>
</protein>
<gene>
    <name evidence="4" type="ORF">HETIRDRAFT_329363</name>
</gene>